<evidence type="ECO:0000313" key="1">
    <source>
        <dbReference type="EMBL" id="PSB24818.1"/>
    </source>
</evidence>
<accession>A0A2T1DWE5</accession>
<sequence>MTIATIGLELPVLAAPQPAPVLVSQVACRVSNRISMIAVYTTANPQNPEVLGRNLRGGTLIGLAETLTVRPPERIQITDPINGFVAYTGLDCGRSSSNPSTKTTACRKVRSDIVNANVFRAPNWNSSPIAPIDVTRPVFVTQTAGRTTSFTDVNGEVWVEIDLQLTFSRNFGLSPSVGWLPATDPNSQLSTLVNGCG</sequence>
<dbReference type="EMBL" id="PVWK01000140">
    <property type="protein sequence ID" value="PSB24818.1"/>
    <property type="molecule type" value="Genomic_DNA"/>
</dbReference>
<organism evidence="1 2">
    <name type="scientific">Stenomitos frigidus ULC18</name>
    <dbReference type="NCBI Taxonomy" id="2107698"/>
    <lineage>
        <taxon>Bacteria</taxon>
        <taxon>Bacillati</taxon>
        <taxon>Cyanobacteriota</taxon>
        <taxon>Cyanophyceae</taxon>
        <taxon>Leptolyngbyales</taxon>
        <taxon>Leptolyngbyaceae</taxon>
        <taxon>Stenomitos</taxon>
    </lineage>
</organism>
<protein>
    <submittedName>
        <fullName evidence="1">Uncharacterized protein</fullName>
    </submittedName>
</protein>
<reference evidence="2" key="1">
    <citation type="submission" date="2018-02" db="EMBL/GenBank/DDBJ databases">
        <authorList>
            <person name="Moore K."/>
            <person name="Momper L."/>
        </authorList>
    </citation>
    <scope>NUCLEOTIDE SEQUENCE [LARGE SCALE GENOMIC DNA]</scope>
    <source>
        <strain evidence="2">ULC18</strain>
    </source>
</reference>
<keyword evidence="2" id="KW-1185">Reference proteome</keyword>
<dbReference type="AlphaFoldDB" id="A0A2T1DWE5"/>
<evidence type="ECO:0000313" key="2">
    <source>
        <dbReference type="Proteomes" id="UP000239576"/>
    </source>
</evidence>
<name>A0A2T1DWE5_9CYAN</name>
<dbReference type="Proteomes" id="UP000239576">
    <property type="component" value="Unassembled WGS sequence"/>
</dbReference>
<comment type="caution">
    <text evidence="1">The sequence shown here is derived from an EMBL/GenBank/DDBJ whole genome shotgun (WGS) entry which is preliminary data.</text>
</comment>
<reference evidence="1 2" key="2">
    <citation type="submission" date="2018-03" db="EMBL/GenBank/DDBJ databases">
        <title>The ancient ancestry and fast evolution of plastids.</title>
        <authorList>
            <person name="Moore K.R."/>
            <person name="Magnabosco C."/>
            <person name="Momper L."/>
            <person name="Gold D.A."/>
            <person name="Bosak T."/>
            <person name="Fournier G.P."/>
        </authorList>
    </citation>
    <scope>NUCLEOTIDE SEQUENCE [LARGE SCALE GENOMIC DNA]</scope>
    <source>
        <strain evidence="1 2">ULC18</strain>
    </source>
</reference>
<proteinExistence type="predicted"/>
<gene>
    <name evidence="1" type="ORF">C7B82_25815</name>
</gene>